<comment type="subcellular location">
    <subcellularLocation>
        <location evidence="2">Host cell</location>
    </subcellularLocation>
    <subcellularLocation>
        <location evidence="1">Virion</location>
    </subcellularLocation>
</comment>
<evidence type="ECO:0000256" key="5">
    <source>
        <dbReference type="ARBA" id="ARBA00022806"/>
    </source>
</evidence>
<evidence type="ECO:0000256" key="6">
    <source>
        <dbReference type="ARBA" id="ARBA00022840"/>
    </source>
</evidence>
<accession>A0A482M0B9</accession>
<keyword evidence="5" id="KW-0347">Helicase</keyword>
<dbReference type="PANTHER" id="PTHR18934">
    <property type="entry name" value="ATP-DEPENDENT RNA HELICASE"/>
    <property type="match status" value="1"/>
</dbReference>
<dbReference type="GO" id="GO:0003724">
    <property type="term" value="F:RNA helicase activity"/>
    <property type="evidence" value="ECO:0007669"/>
    <property type="project" value="UniProtKB-EC"/>
</dbReference>
<dbReference type="PANTHER" id="PTHR18934:SF99">
    <property type="entry name" value="ATP-DEPENDENT RNA HELICASE DHX37-RELATED"/>
    <property type="match status" value="1"/>
</dbReference>
<dbReference type="GO" id="GO:0043657">
    <property type="term" value="C:host cell"/>
    <property type="evidence" value="ECO:0007669"/>
    <property type="project" value="UniProtKB-SubCell"/>
</dbReference>
<dbReference type="Gene3D" id="2.40.10.120">
    <property type="match status" value="1"/>
</dbReference>
<keyword evidence="8 10" id="KW-0472">Membrane</keyword>
<comment type="catalytic activity">
    <reaction evidence="9">
        <text>ATP + H2O = ADP + phosphate + H(+)</text>
        <dbReference type="Rhea" id="RHEA:13065"/>
        <dbReference type="ChEBI" id="CHEBI:15377"/>
        <dbReference type="ChEBI" id="CHEBI:15378"/>
        <dbReference type="ChEBI" id="CHEBI:30616"/>
        <dbReference type="ChEBI" id="CHEBI:43474"/>
        <dbReference type="ChEBI" id="CHEBI:456216"/>
        <dbReference type="EC" id="3.6.4.13"/>
    </reaction>
</comment>
<dbReference type="InterPro" id="IPR011492">
    <property type="entry name" value="Flavi_DEAD"/>
</dbReference>
<evidence type="ECO:0000313" key="13">
    <source>
        <dbReference type="EMBL" id="QBQ65084.1"/>
    </source>
</evidence>
<protein>
    <submittedName>
        <fullName evidence="12">NS3-like protein</fullName>
    </submittedName>
</protein>
<dbReference type="EMBL" id="MH688531">
    <property type="protein sequence ID" value="QBQ65082.1"/>
    <property type="molecule type" value="Genomic_RNA"/>
</dbReference>
<feature type="transmembrane region" description="Helical" evidence="10">
    <location>
        <begin position="119"/>
        <end position="152"/>
    </location>
</feature>
<evidence type="ECO:0000256" key="4">
    <source>
        <dbReference type="ARBA" id="ARBA00022801"/>
    </source>
</evidence>
<dbReference type="GO" id="GO:0005524">
    <property type="term" value="F:ATP binding"/>
    <property type="evidence" value="ECO:0007669"/>
    <property type="project" value="UniProtKB-KW"/>
</dbReference>
<keyword evidence="10" id="KW-0812">Transmembrane</keyword>
<feature type="domain" description="Non-structural protein NS3-like DEAD-box helicase flavivirus" evidence="11">
    <location>
        <begin position="344"/>
        <end position="472"/>
    </location>
</feature>
<evidence type="ECO:0000313" key="12">
    <source>
        <dbReference type="EMBL" id="QBQ65082.1"/>
    </source>
</evidence>
<dbReference type="GO" id="GO:0016787">
    <property type="term" value="F:hydrolase activity"/>
    <property type="evidence" value="ECO:0007669"/>
    <property type="project" value="UniProtKB-KW"/>
</dbReference>
<keyword evidence="4" id="KW-0378">Hydrolase</keyword>
<name>A0A482M0B9_9FLAV</name>
<evidence type="ECO:0000256" key="10">
    <source>
        <dbReference type="SAM" id="Phobius"/>
    </source>
</evidence>
<dbReference type="SUPFAM" id="SSF52540">
    <property type="entry name" value="P-loop containing nucleoside triphosphate hydrolases"/>
    <property type="match status" value="1"/>
</dbReference>
<proteinExistence type="predicted"/>
<keyword evidence="6" id="KW-0067">ATP-binding</keyword>
<evidence type="ECO:0000256" key="8">
    <source>
        <dbReference type="ARBA" id="ARBA00023136"/>
    </source>
</evidence>
<evidence type="ECO:0000259" key="11">
    <source>
        <dbReference type="Pfam" id="PF07652"/>
    </source>
</evidence>
<dbReference type="GO" id="GO:0003723">
    <property type="term" value="F:RNA binding"/>
    <property type="evidence" value="ECO:0007669"/>
    <property type="project" value="TreeGrafter"/>
</dbReference>
<keyword evidence="3" id="KW-0547">Nucleotide-binding</keyword>
<evidence type="ECO:0000256" key="7">
    <source>
        <dbReference type="ARBA" id="ARBA00022844"/>
    </source>
</evidence>
<evidence type="ECO:0000256" key="2">
    <source>
        <dbReference type="ARBA" id="ARBA00004340"/>
    </source>
</evidence>
<evidence type="ECO:0000256" key="3">
    <source>
        <dbReference type="ARBA" id="ARBA00022741"/>
    </source>
</evidence>
<sequence length="812" mass="89944">MATAVVATLSCLLAAVDKGLAPGVGARGVLVVAVLSALAPEVVLAAAWLSITRSNSPGRETNYVERHFMELLPTIGWLSLEYTAPLEIVLNEEDAPHQEDRKVYERALMLSNIGRMRNLLLLAVIVLVVASVIYSPSAGVLGAVIILSISMLPRSSVEGRNLDDAAPVHEAEGIYRVYEHIGPWTFMKGVATVTGGSIVSSLHVTGDRPVWIEDRRYDPSVVQPTADFIAWGRPPAIKTLREDDEVVALALHPTTDTVLPLRSRTARIQGNTIYKISRTTPGVSGSPLFVVELDEEGHQVYSLAGTIGRSIRAGPYHQYEIQSHLPVPSTPYETILRAGVVLQIFSHPGAGKTRAIPEYVRQLMTWSSRVYVAGPTRVVAREMLEALQGTKWVCAMVKGLPRPHALARVVVTTHQTLLRYALTSGLLASRDISYIMDETHVDSAHTKVLRALLHQSVGKERSKAACVEMTATGRDKVTGENRISMDSNYVITDYTYNDGVVQAVRRYAETRGPARVAVFVPGLTGRNGALMVAKRIRQETSYTTVVLSRKTYEKNIKLVFKTYPKGLCVVTTSISECGANYDLDAVFDTCQQYHYLVTSSGTKGVITPSTQAQTCQRRGRVGRRREGEYYRPANYDLTQAPVLDHPDSVTLLEANMCLRALDLPEEPCGEVVKAAMLRLQPSRDQVYRWLTDQDTETLTETMAMYSTEGGRRSREQERATRARMRAYFNDVRWERLEDEAEQLEALPGEYVQDEEGTEVIQGALYRQAPPPHRVRVNQATLFRGTDIEVLREEADREMAGALAGALQEEERQ</sequence>
<keyword evidence="7" id="KW-0946">Virion</keyword>
<keyword evidence="10" id="KW-1133">Transmembrane helix</keyword>
<dbReference type="EMBL" id="MH688538">
    <property type="protein sequence ID" value="QBQ65084.1"/>
    <property type="molecule type" value="Genomic_RNA"/>
</dbReference>
<evidence type="ECO:0000256" key="1">
    <source>
        <dbReference type="ARBA" id="ARBA00004328"/>
    </source>
</evidence>
<evidence type="ECO:0000256" key="9">
    <source>
        <dbReference type="ARBA" id="ARBA00047984"/>
    </source>
</evidence>
<reference evidence="12" key="1">
    <citation type="submission" date="2018-07" db="EMBL/GenBank/DDBJ databases">
        <title>Viromes of Hyalomma asiaticum, Hyalomma detritum and Dermacentor nuttalli ticks from Xinjiang Uygur Autonomous Region, China.</title>
        <authorList>
            <person name="Shen S."/>
            <person name="Moming A."/>
            <person name="Luo T."/>
            <person name="Chang C."/>
            <person name="Fang Y."/>
            <person name="Wang J."/>
            <person name="Kou C."/>
            <person name="Wang C."/>
            <person name="Su Z."/>
            <person name="Zhang Y."/>
            <person name="Tang S."/>
            <person name="Wu Q."/>
            <person name="Duan X."/>
            <person name="Zhu L."/>
            <person name="Liu X."/>
            <person name="An R."/>
            <person name="Shi J."/>
            <person name="Yang J."/>
            <person name="Zhang Z."/>
            <person name="Liang J."/>
            <person name="Guo R."/>
            <person name="Wang H."/>
            <person name="Zhang Y."/>
            <person name="Sun S."/>
            <person name="Hu Z."/>
            <person name="Deng F."/>
        </authorList>
    </citation>
    <scope>NUCLEOTIDE SEQUENCE</scope>
    <source>
        <strain evidence="13">17-L1</strain>
        <strain evidence="12">YG</strain>
    </source>
</reference>
<feature type="transmembrane region" description="Helical" evidence="10">
    <location>
        <begin position="28"/>
        <end position="49"/>
    </location>
</feature>
<dbReference type="Pfam" id="PF07652">
    <property type="entry name" value="Flavi_DEAD"/>
    <property type="match status" value="1"/>
</dbReference>
<dbReference type="GO" id="GO:0044423">
    <property type="term" value="C:virion component"/>
    <property type="evidence" value="ECO:0007669"/>
    <property type="project" value="UniProtKB-KW"/>
</dbReference>
<organism evidence="12">
    <name type="scientific">Yanggou tick virus</name>
    <dbReference type="NCBI Taxonomy" id="2560020"/>
    <lineage>
        <taxon>Viruses</taxon>
        <taxon>Riboviria</taxon>
        <taxon>Orthornavirae</taxon>
        <taxon>Kitrinoviricota</taxon>
        <taxon>Flasuviricetes</taxon>
        <taxon>Amarillovirales</taxon>
        <taxon>Flaviviridae</taxon>
        <taxon>Jingmenvirus group</taxon>
    </lineage>
</organism>
<dbReference type="InterPro" id="IPR027417">
    <property type="entry name" value="P-loop_NTPase"/>
</dbReference>
<dbReference type="Gene3D" id="3.40.50.300">
    <property type="entry name" value="P-loop containing nucleotide triphosphate hydrolases"/>
    <property type="match status" value="2"/>
</dbReference>